<feature type="region of interest" description="Disordered" evidence="2">
    <location>
        <begin position="356"/>
        <end position="380"/>
    </location>
</feature>
<protein>
    <submittedName>
        <fullName evidence="5">S-layer homology domain-containing protein</fullName>
    </submittedName>
</protein>
<feature type="signal peptide" evidence="3">
    <location>
        <begin position="1"/>
        <end position="23"/>
    </location>
</feature>
<sequence>MKKFTVSALVFVLTVFSALTCFCEAVPNAEITLDAESMFRKISVSGCLTSANIGLDKDYGASVGMPISFVMMTAPCTDGDEYNISYENLSYFKSGTTDENGNFEVVFPLADKNGDYVLQITTRYGVAYREIFSYDNKSVIDLNNVLAEKDSEKLGAFLLSDKKFLDYDTSIYDSLDGEAKILVCRALIDEYEKNGVYENIDAFHQSFNKIAQETRDSLIYLPEFSKESRIGLLTSYYNDSGSDADKKVFAYITENNLLDYVITNLENNKTDDLFGNVADITVKSLWDAQTVYYTTFDKIINTDNVFSFDDELLAKYKSAKNSDALLKEISNTINTASSVDGFKKVIENAVTKINSQSDDEEIIKKPPQSGSKGGGGGGKVSGGIAVIPPVETLPDTDTAQTEPGVTKETFADLDGFDWAKDAILSLKEQGIINGRSEAEFDPSATVTRAEFSHMLAKAMKLDTDNAKSDFADVSENEWFYKSVSALSEKGIVNGMGNGLFGSNNPISRQDSAVMLAGFVNSENTENTDFADADEIADYAKESVKKLKSAKIFSGDENGNFNPKSSITRAESAVVIYNILKGEGASQK</sequence>
<dbReference type="PANTHER" id="PTHR43308">
    <property type="entry name" value="OUTER MEMBRANE PROTEIN ALPHA-RELATED"/>
    <property type="match status" value="1"/>
</dbReference>
<dbReference type="Proteomes" id="UP000647416">
    <property type="component" value="Unassembled WGS sequence"/>
</dbReference>
<dbReference type="InterPro" id="IPR051465">
    <property type="entry name" value="Cell_Envelope_Struct_Comp"/>
</dbReference>
<keyword evidence="1" id="KW-0677">Repeat</keyword>
<feature type="domain" description="SLH" evidence="4">
    <location>
        <begin position="526"/>
        <end position="587"/>
    </location>
</feature>
<feature type="compositionally biased region" description="Gly residues" evidence="2">
    <location>
        <begin position="371"/>
        <end position="380"/>
    </location>
</feature>
<keyword evidence="3" id="KW-0732">Signal</keyword>
<dbReference type="AlphaFoldDB" id="A0A926ISZ1"/>
<evidence type="ECO:0000256" key="3">
    <source>
        <dbReference type="SAM" id="SignalP"/>
    </source>
</evidence>
<dbReference type="Pfam" id="PF00395">
    <property type="entry name" value="SLH"/>
    <property type="match status" value="3"/>
</dbReference>
<gene>
    <name evidence="5" type="ORF">H8706_03975</name>
</gene>
<dbReference type="PROSITE" id="PS51272">
    <property type="entry name" value="SLH"/>
    <property type="match status" value="3"/>
</dbReference>
<accession>A0A926ISZ1</accession>
<evidence type="ECO:0000313" key="5">
    <source>
        <dbReference type="EMBL" id="MBC8596025.1"/>
    </source>
</evidence>
<keyword evidence="6" id="KW-1185">Reference proteome</keyword>
<dbReference type="InterPro" id="IPR001119">
    <property type="entry name" value="SLH_dom"/>
</dbReference>
<dbReference type="RefSeq" id="WP_262431590.1">
    <property type="nucleotide sequence ID" value="NZ_JACRTE010000003.1"/>
</dbReference>
<organism evidence="5 6">
    <name type="scientific">Qingrenia yutianensis</name>
    <dbReference type="NCBI Taxonomy" id="2763676"/>
    <lineage>
        <taxon>Bacteria</taxon>
        <taxon>Bacillati</taxon>
        <taxon>Bacillota</taxon>
        <taxon>Clostridia</taxon>
        <taxon>Eubacteriales</taxon>
        <taxon>Oscillospiraceae</taxon>
        <taxon>Qingrenia</taxon>
    </lineage>
</organism>
<dbReference type="EMBL" id="JACRTE010000003">
    <property type="protein sequence ID" value="MBC8596025.1"/>
    <property type="molecule type" value="Genomic_DNA"/>
</dbReference>
<feature type="domain" description="SLH" evidence="4">
    <location>
        <begin position="406"/>
        <end position="469"/>
    </location>
</feature>
<evidence type="ECO:0000256" key="1">
    <source>
        <dbReference type="ARBA" id="ARBA00022737"/>
    </source>
</evidence>
<comment type="caution">
    <text evidence="5">The sequence shown here is derived from an EMBL/GenBank/DDBJ whole genome shotgun (WGS) entry which is preliminary data.</text>
</comment>
<name>A0A926ISZ1_9FIRM</name>
<evidence type="ECO:0000259" key="4">
    <source>
        <dbReference type="PROSITE" id="PS51272"/>
    </source>
</evidence>
<evidence type="ECO:0000256" key="2">
    <source>
        <dbReference type="SAM" id="MobiDB-lite"/>
    </source>
</evidence>
<feature type="chain" id="PRO_5039664293" evidence="3">
    <location>
        <begin position="24"/>
        <end position="587"/>
    </location>
</feature>
<proteinExistence type="predicted"/>
<feature type="domain" description="SLH" evidence="4">
    <location>
        <begin position="470"/>
        <end position="525"/>
    </location>
</feature>
<reference evidence="5" key="1">
    <citation type="submission" date="2020-08" db="EMBL/GenBank/DDBJ databases">
        <title>Genome public.</title>
        <authorList>
            <person name="Liu C."/>
            <person name="Sun Q."/>
        </authorList>
    </citation>
    <scope>NUCLEOTIDE SEQUENCE</scope>
    <source>
        <strain evidence="5">NSJ-50</strain>
    </source>
</reference>
<evidence type="ECO:0000313" key="6">
    <source>
        <dbReference type="Proteomes" id="UP000647416"/>
    </source>
</evidence>